<dbReference type="SUPFAM" id="SSF48264">
    <property type="entry name" value="Cytochrome P450"/>
    <property type="match status" value="1"/>
</dbReference>
<dbReference type="InterPro" id="IPR002397">
    <property type="entry name" value="Cyt_P450_B"/>
</dbReference>
<proteinExistence type="inferred from homology"/>
<evidence type="ECO:0000313" key="4">
    <source>
        <dbReference type="Proteomes" id="UP001596004"/>
    </source>
</evidence>
<sequence>MTEVMIDAVPLADGGTELFDWMARMRDHSPVWREGDGAYHVFRYADVERVLTDHAAFSNDISRINPELAEISQGNINSMDPPGHAKLRRLVSKAFTPRTVSALAPRIASLAEELLDEVRDEEFDLVDALTFPLPVIVISELLGVPASDRHLFRTWINRMLNAQGMTAREGITSESPEYADLLEQVTKDMADYLLQHCRDRRLRPRDDLISALCAAEVDGERLSEDEVVKFADIVFMAGSVTTTLLLGSAVLCLDASPEAMAAVRRDPALIPPAIEEVLRYRSPFTTASRITAAEVEIGGVTIPANRVVTPWLMSANHDERRFAHPGRFDIGRDPNPHLAFSHGIHFCIGAPLARLESRIALEALLRRFPSLAVDRGIEIGYHERGMWGPKNLPVIVRPN</sequence>
<keyword evidence="4" id="KW-1185">Reference proteome</keyword>
<dbReference type="PANTHER" id="PTHR46696:SF1">
    <property type="entry name" value="CYTOCHROME P450 YJIB-RELATED"/>
    <property type="match status" value="1"/>
</dbReference>
<keyword evidence="2" id="KW-0503">Monooxygenase</keyword>
<accession>A0ABV9CDC2</accession>
<dbReference type="InterPro" id="IPR017972">
    <property type="entry name" value="Cyt_P450_CS"/>
</dbReference>
<dbReference type="EMBL" id="JBHSFP010000005">
    <property type="protein sequence ID" value="MFC4531116.1"/>
    <property type="molecule type" value="Genomic_DNA"/>
</dbReference>
<keyword evidence="2" id="KW-0408">Iron</keyword>
<dbReference type="PROSITE" id="PS00086">
    <property type="entry name" value="CYTOCHROME_P450"/>
    <property type="match status" value="1"/>
</dbReference>
<dbReference type="PRINTS" id="PR00359">
    <property type="entry name" value="BP450"/>
</dbReference>
<comment type="similarity">
    <text evidence="1 2">Belongs to the cytochrome P450 family.</text>
</comment>
<gene>
    <name evidence="3" type="ORF">ACFO60_10115</name>
</gene>
<dbReference type="RefSeq" id="WP_380839447.1">
    <property type="nucleotide sequence ID" value="NZ_JBHSFP010000005.1"/>
</dbReference>
<keyword evidence="2" id="KW-0479">Metal-binding</keyword>
<organism evidence="3 4">
    <name type="scientific">Sphaerisporangium dianthi</name>
    <dbReference type="NCBI Taxonomy" id="1436120"/>
    <lineage>
        <taxon>Bacteria</taxon>
        <taxon>Bacillati</taxon>
        <taxon>Actinomycetota</taxon>
        <taxon>Actinomycetes</taxon>
        <taxon>Streptosporangiales</taxon>
        <taxon>Streptosporangiaceae</taxon>
        <taxon>Sphaerisporangium</taxon>
    </lineage>
</organism>
<dbReference type="InterPro" id="IPR001128">
    <property type="entry name" value="Cyt_P450"/>
</dbReference>
<evidence type="ECO:0000256" key="2">
    <source>
        <dbReference type="RuleBase" id="RU000461"/>
    </source>
</evidence>
<dbReference type="Pfam" id="PF00067">
    <property type="entry name" value="p450"/>
    <property type="match status" value="1"/>
</dbReference>
<dbReference type="CDD" id="cd11032">
    <property type="entry name" value="P450_EryK-like"/>
    <property type="match status" value="1"/>
</dbReference>
<dbReference type="Proteomes" id="UP001596004">
    <property type="component" value="Unassembled WGS sequence"/>
</dbReference>
<keyword evidence="2" id="KW-0349">Heme</keyword>
<name>A0ABV9CDC2_9ACTN</name>
<reference evidence="4" key="1">
    <citation type="journal article" date="2019" name="Int. J. Syst. Evol. Microbiol.">
        <title>The Global Catalogue of Microorganisms (GCM) 10K type strain sequencing project: providing services to taxonomists for standard genome sequencing and annotation.</title>
        <authorList>
            <consortium name="The Broad Institute Genomics Platform"/>
            <consortium name="The Broad Institute Genome Sequencing Center for Infectious Disease"/>
            <person name="Wu L."/>
            <person name="Ma J."/>
        </authorList>
    </citation>
    <scope>NUCLEOTIDE SEQUENCE [LARGE SCALE GENOMIC DNA]</scope>
    <source>
        <strain evidence="4">CGMCC 4.7132</strain>
    </source>
</reference>
<dbReference type="InterPro" id="IPR036396">
    <property type="entry name" value="Cyt_P450_sf"/>
</dbReference>
<keyword evidence="2" id="KW-0560">Oxidoreductase</keyword>
<evidence type="ECO:0000313" key="3">
    <source>
        <dbReference type="EMBL" id="MFC4531116.1"/>
    </source>
</evidence>
<evidence type="ECO:0000256" key="1">
    <source>
        <dbReference type="ARBA" id="ARBA00010617"/>
    </source>
</evidence>
<dbReference type="Gene3D" id="1.10.630.10">
    <property type="entry name" value="Cytochrome P450"/>
    <property type="match status" value="1"/>
</dbReference>
<dbReference type="PANTHER" id="PTHR46696">
    <property type="entry name" value="P450, PUTATIVE (EUROFUNG)-RELATED"/>
    <property type="match status" value="1"/>
</dbReference>
<comment type="caution">
    <text evidence="3">The sequence shown here is derived from an EMBL/GenBank/DDBJ whole genome shotgun (WGS) entry which is preliminary data.</text>
</comment>
<protein>
    <submittedName>
        <fullName evidence="3">Cytochrome P450</fullName>
    </submittedName>
</protein>